<protein>
    <recommendedName>
        <fullName evidence="10">Myb-like domain-containing protein</fullName>
    </recommendedName>
</protein>
<dbReference type="InterPro" id="IPR001005">
    <property type="entry name" value="SANT/Myb"/>
</dbReference>
<evidence type="ECO:0000256" key="4">
    <source>
        <dbReference type="PROSITE-ProRule" id="PRU00146"/>
    </source>
</evidence>
<proteinExistence type="predicted"/>
<gene>
    <name evidence="8" type="ORF">AXF42_Ash002578</name>
</gene>
<evidence type="ECO:0000313" key="9">
    <source>
        <dbReference type="Proteomes" id="UP000236161"/>
    </source>
</evidence>
<evidence type="ECO:0000256" key="2">
    <source>
        <dbReference type="ARBA" id="ARBA00022771"/>
    </source>
</evidence>
<dbReference type="SUPFAM" id="SSF57903">
    <property type="entry name" value="FYVE/PHD zinc finger"/>
    <property type="match status" value="1"/>
</dbReference>
<feature type="compositionally biased region" description="Polar residues" evidence="5">
    <location>
        <begin position="448"/>
        <end position="461"/>
    </location>
</feature>
<dbReference type="InterPro" id="IPR001965">
    <property type="entry name" value="Znf_PHD"/>
</dbReference>
<dbReference type="EMBL" id="KZ451969">
    <property type="protein sequence ID" value="PKA57274.1"/>
    <property type="molecule type" value="Genomic_DNA"/>
</dbReference>
<dbReference type="InterPro" id="IPR055198">
    <property type="entry name" value="NSD_PHD"/>
</dbReference>
<feature type="domain" description="Myb-like" evidence="7">
    <location>
        <begin position="720"/>
        <end position="773"/>
    </location>
</feature>
<dbReference type="AlphaFoldDB" id="A0A2I0AP18"/>
<feature type="region of interest" description="Disordered" evidence="5">
    <location>
        <begin position="448"/>
        <end position="481"/>
    </location>
</feature>
<keyword evidence="1" id="KW-0479">Metal-binding</keyword>
<organism evidence="8 9">
    <name type="scientific">Apostasia shenzhenica</name>
    <dbReference type="NCBI Taxonomy" id="1088818"/>
    <lineage>
        <taxon>Eukaryota</taxon>
        <taxon>Viridiplantae</taxon>
        <taxon>Streptophyta</taxon>
        <taxon>Embryophyta</taxon>
        <taxon>Tracheophyta</taxon>
        <taxon>Spermatophyta</taxon>
        <taxon>Magnoliopsida</taxon>
        <taxon>Liliopsida</taxon>
        <taxon>Asparagales</taxon>
        <taxon>Orchidaceae</taxon>
        <taxon>Apostasioideae</taxon>
        <taxon>Apostasia</taxon>
    </lineage>
</organism>
<accession>A0A2I0AP18</accession>
<feature type="compositionally biased region" description="Low complexity" evidence="5">
    <location>
        <begin position="467"/>
        <end position="481"/>
    </location>
</feature>
<sequence>MATSALAWQWVVEALAGVQEASTSVLGDLVNRVPDVLSGSSVHVRERLALRYLEECSGMVTEETPPPLDANVPSTSASVAVIDAAQTCEEVLRQKAEKSNDIGSGNMELPVDNLHQFILLKRATLLKPSVELLKDKILGSSPHLQNSKECNGPPSGLGPFHMNNISYESRRDHRSLKKIISMKHANSWANKLTLTRRYRKLILDREASNKQQMAEKNFTCGDKKNKQTEIENKCNGIQVLMNQEIRKMPFVKLSSSHDGDEIQHLRENSATLAAAPDSALEKLNGSLQPQVQVQGALHDGRADLHKEVGSGCDNGQLLKHDSMPQPYSERNICFKCGKSGQLLNCNSDDCSTTIHESCLGQLANFETKGSFYCPFCNYKNALVSYRKEKRKAQQARRNMFSFYDISPLVKFPKEKRSKCMDRSGQVGIHHTLNEHRDLLLRRSELRGGNSQHAENNQSSSMVDDHQISQNLQNQQSQQNDISDVVCKNLSPRKGKTKCHDQHGVKRKVKDDCHQPTKGNLASENQLDGAADLLHQNMSTCGEALARHPKHDVRDAPVKSQSDIGRDDECSIRESEGLQPVENIIRTSNGVLPCDRDTTCKTTDVCGGRDNRKLCTDQLNLELKYNVYADAADQNTCSIRANKRSSLQVKGEGDYSGKRMALASRISGSYALRSRSVTAGKSDNHKRAVQDQKTATSPLRKRKKQCSIPKEPYGRRTKLIWKPEEEQLLEEALLKFPKNSDGRIQWTNILVYGRQVFHETRTPIDLKDKWRNMQRKRPKT</sequence>
<name>A0A2I0AP18_9ASPA</name>
<dbReference type="InterPro" id="IPR011011">
    <property type="entry name" value="Znf_FYVE_PHD"/>
</dbReference>
<dbReference type="InterPro" id="IPR013083">
    <property type="entry name" value="Znf_RING/FYVE/PHD"/>
</dbReference>
<dbReference type="Pfam" id="PF22908">
    <property type="entry name" value="PHD_NSD"/>
    <property type="match status" value="1"/>
</dbReference>
<dbReference type="OrthoDB" id="785443at2759"/>
<evidence type="ECO:0000313" key="8">
    <source>
        <dbReference type="EMBL" id="PKA57274.1"/>
    </source>
</evidence>
<dbReference type="PROSITE" id="PS50090">
    <property type="entry name" value="MYB_LIKE"/>
    <property type="match status" value="1"/>
</dbReference>
<evidence type="ECO:0000259" key="7">
    <source>
        <dbReference type="PROSITE" id="PS50090"/>
    </source>
</evidence>
<dbReference type="InterPro" id="IPR009057">
    <property type="entry name" value="Homeodomain-like_sf"/>
</dbReference>
<evidence type="ECO:0008006" key="10">
    <source>
        <dbReference type="Google" id="ProtNLM"/>
    </source>
</evidence>
<dbReference type="SMART" id="SM00717">
    <property type="entry name" value="SANT"/>
    <property type="match status" value="1"/>
</dbReference>
<dbReference type="PANTHER" id="PTHR47863">
    <property type="entry name" value="RING/FYVE/PHD ZINC FINGER SUPERFAMILY PROTEIN"/>
    <property type="match status" value="1"/>
</dbReference>
<keyword evidence="9" id="KW-1185">Reference proteome</keyword>
<evidence type="ECO:0000256" key="5">
    <source>
        <dbReference type="SAM" id="MobiDB-lite"/>
    </source>
</evidence>
<dbReference type="InterPro" id="IPR019787">
    <property type="entry name" value="Znf_PHD-finger"/>
</dbReference>
<dbReference type="Gene3D" id="1.10.10.60">
    <property type="entry name" value="Homeodomain-like"/>
    <property type="match status" value="1"/>
</dbReference>
<feature type="region of interest" description="Disordered" evidence="5">
    <location>
        <begin position="675"/>
        <end position="706"/>
    </location>
</feature>
<feature type="domain" description="PHD-type" evidence="6">
    <location>
        <begin position="330"/>
        <end position="379"/>
    </location>
</feature>
<dbReference type="Gene3D" id="3.30.40.10">
    <property type="entry name" value="Zinc/RING finger domain, C3HC4 (zinc finger)"/>
    <property type="match status" value="1"/>
</dbReference>
<dbReference type="Proteomes" id="UP000236161">
    <property type="component" value="Unassembled WGS sequence"/>
</dbReference>
<keyword evidence="3" id="KW-0862">Zinc</keyword>
<dbReference type="GO" id="GO:0008270">
    <property type="term" value="F:zinc ion binding"/>
    <property type="evidence" value="ECO:0007669"/>
    <property type="project" value="UniProtKB-KW"/>
</dbReference>
<evidence type="ECO:0000259" key="6">
    <source>
        <dbReference type="PROSITE" id="PS50016"/>
    </source>
</evidence>
<dbReference type="SUPFAM" id="SSF46689">
    <property type="entry name" value="Homeodomain-like"/>
    <property type="match status" value="1"/>
</dbReference>
<evidence type="ECO:0000256" key="1">
    <source>
        <dbReference type="ARBA" id="ARBA00022723"/>
    </source>
</evidence>
<dbReference type="SMART" id="SM00249">
    <property type="entry name" value="PHD"/>
    <property type="match status" value="1"/>
</dbReference>
<dbReference type="PROSITE" id="PS50016">
    <property type="entry name" value="ZF_PHD_2"/>
    <property type="match status" value="1"/>
</dbReference>
<keyword evidence="2 4" id="KW-0863">Zinc-finger</keyword>
<reference evidence="8 9" key="1">
    <citation type="journal article" date="2017" name="Nature">
        <title>The Apostasia genome and the evolution of orchids.</title>
        <authorList>
            <person name="Zhang G.Q."/>
            <person name="Liu K.W."/>
            <person name="Li Z."/>
            <person name="Lohaus R."/>
            <person name="Hsiao Y.Y."/>
            <person name="Niu S.C."/>
            <person name="Wang J.Y."/>
            <person name="Lin Y.C."/>
            <person name="Xu Q."/>
            <person name="Chen L.J."/>
            <person name="Yoshida K."/>
            <person name="Fujiwara S."/>
            <person name="Wang Z.W."/>
            <person name="Zhang Y.Q."/>
            <person name="Mitsuda N."/>
            <person name="Wang M."/>
            <person name="Liu G.H."/>
            <person name="Pecoraro L."/>
            <person name="Huang H.X."/>
            <person name="Xiao X.J."/>
            <person name="Lin M."/>
            <person name="Wu X.Y."/>
            <person name="Wu W.L."/>
            <person name="Chen Y.Y."/>
            <person name="Chang S.B."/>
            <person name="Sakamoto S."/>
            <person name="Ohme-Takagi M."/>
            <person name="Yagi M."/>
            <person name="Zeng S.J."/>
            <person name="Shen C.Y."/>
            <person name="Yeh C.M."/>
            <person name="Luo Y.B."/>
            <person name="Tsai W.C."/>
            <person name="Van de Peer Y."/>
            <person name="Liu Z.J."/>
        </authorList>
    </citation>
    <scope>NUCLEOTIDE SEQUENCE [LARGE SCALE GENOMIC DNA]</scope>
    <source>
        <strain evidence="9">cv. Shenzhen</strain>
        <tissue evidence="8">Stem</tissue>
    </source>
</reference>
<evidence type="ECO:0000256" key="3">
    <source>
        <dbReference type="ARBA" id="ARBA00022833"/>
    </source>
</evidence>
<feature type="region of interest" description="Disordered" evidence="5">
    <location>
        <begin position="546"/>
        <end position="565"/>
    </location>
</feature>
<dbReference type="PANTHER" id="PTHR47863:SF4">
    <property type="entry name" value="RING_FYVE_PHD ZINC FINGER SUPERFAMILY PROTEIN"/>
    <property type="match status" value="1"/>
</dbReference>